<sequence length="307" mass="35034">MKKWRNMDVSVEVNKIRLNQGRWEKMTVFTYNSPLEYESRVQSFLLENEAMHNLPLGIIQRMKTDMGRFEKEPVLGYLDHLGEIKTVLMRTPPHMWILASHIELSDQDINILVHFFKDNHHPVPGMIGASDNVTRFAEAWKKAVGVEYEVHMKQKVFQLDEVLTHQKSPGHLIKATEDHAALAREWMHAFGQEANVVHSEDELNEVVERLLNEQTLRLWVVDGEPVSMVNQSRNTPNGTTVSAVYTPDAHKRKGYATSAVAALSQELLGEGYQFCCLYTDLSNPTSNGIYQKIGYKPVGNSMVVNFI</sequence>
<dbReference type="InterPro" id="IPR000182">
    <property type="entry name" value="GNAT_dom"/>
</dbReference>
<evidence type="ECO:0000313" key="2">
    <source>
        <dbReference type="EMBL" id="MYL34577.1"/>
    </source>
</evidence>
<name>A0A6I5A135_9BACI</name>
<dbReference type="AlphaFoldDB" id="A0A6I5A135"/>
<protein>
    <submittedName>
        <fullName evidence="2">GNAT family N-acetyltransferase</fullName>
    </submittedName>
</protein>
<feature type="domain" description="N-acetyltransferase" evidence="1">
    <location>
        <begin position="170"/>
        <end position="307"/>
    </location>
</feature>
<gene>
    <name evidence="2" type="ORF">GLW05_13345</name>
</gene>
<dbReference type="Proteomes" id="UP000468638">
    <property type="component" value="Unassembled WGS sequence"/>
</dbReference>
<dbReference type="Gene3D" id="3.40.630.30">
    <property type="match status" value="1"/>
</dbReference>
<keyword evidence="2" id="KW-0808">Transferase</keyword>
<dbReference type="PROSITE" id="PS51186">
    <property type="entry name" value="GNAT"/>
    <property type="match status" value="1"/>
</dbReference>
<organism evidence="2 3">
    <name type="scientific">Pontibacillus yanchengensis</name>
    <dbReference type="NCBI Taxonomy" id="462910"/>
    <lineage>
        <taxon>Bacteria</taxon>
        <taxon>Bacillati</taxon>
        <taxon>Bacillota</taxon>
        <taxon>Bacilli</taxon>
        <taxon>Bacillales</taxon>
        <taxon>Bacillaceae</taxon>
        <taxon>Pontibacillus</taxon>
    </lineage>
</organism>
<accession>A0A6I5A135</accession>
<reference evidence="2 3" key="1">
    <citation type="submission" date="2019-11" db="EMBL/GenBank/DDBJ databases">
        <title>Genome sequences of 17 halophilic strains isolated from different environments.</title>
        <authorList>
            <person name="Furrow R.E."/>
        </authorList>
    </citation>
    <scope>NUCLEOTIDE SEQUENCE [LARGE SCALE GENOMIC DNA]</scope>
    <source>
        <strain evidence="2 3">22514_16_FS</strain>
    </source>
</reference>
<dbReference type="InterPro" id="IPR013653">
    <property type="entry name" value="GCN5-like_dom"/>
</dbReference>
<dbReference type="EMBL" id="WMEQ01000010">
    <property type="protein sequence ID" value="MYL34577.1"/>
    <property type="molecule type" value="Genomic_DNA"/>
</dbReference>
<dbReference type="Pfam" id="PF08445">
    <property type="entry name" value="FR47"/>
    <property type="match status" value="1"/>
</dbReference>
<dbReference type="InterPro" id="IPR016181">
    <property type="entry name" value="Acyl_CoA_acyltransferase"/>
</dbReference>
<dbReference type="GO" id="GO:0016747">
    <property type="term" value="F:acyltransferase activity, transferring groups other than amino-acyl groups"/>
    <property type="evidence" value="ECO:0007669"/>
    <property type="project" value="InterPro"/>
</dbReference>
<dbReference type="SUPFAM" id="SSF55729">
    <property type="entry name" value="Acyl-CoA N-acyltransferases (Nat)"/>
    <property type="match status" value="1"/>
</dbReference>
<proteinExistence type="predicted"/>
<comment type="caution">
    <text evidence="2">The sequence shown here is derived from an EMBL/GenBank/DDBJ whole genome shotgun (WGS) entry which is preliminary data.</text>
</comment>
<evidence type="ECO:0000259" key="1">
    <source>
        <dbReference type="PROSITE" id="PS51186"/>
    </source>
</evidence>
<evidence type="ECO:0000313" key="3">
    <source>
        <dbReference type="Proteomes" id="UP000468638"/>
    </source>
</evidence>